<organism evidence="1 2">
    <name type="scientific">Mucilaginibacter ginkgonis</name>
    <dbReference type="NCBI Taxonomy" id="2682091"/>
    <lineage>
        <taxon>Bacteria</taxon>
        <taxon>Pseudomonadati</taxon>
        <taxon>Bacteroidota</taxon>
        <taxon>Sphingobacteriia</taxon>
        <taxon>Sphingobacteriales</taxon>
        <taxon>Sphingobacteriaceae</taxon>
        <taxon>Mucilaginibacter</taxon>
    </lineage>
</organism>
<protein>
    <recommendedName>
        <fullName evidence="3">Glycoside hydrolase family 42 N-terminal domain-containing protein</fullName>
    </recommendedName>
</protein>
<proteinExistence type="predicted"/>
<gene>
    <name evidence="1" type="ORF">GO620_010850</name>
</gene>
<evidence type="ECO:0008006" key="3">
    <source>
        <dbReference type="Google" id="ProtNLM"/>
    </source>
</evidence>
<reference evidence="1 2" key="1">
    <citation type="submission" date="2020-12" db="EMBL/GenBank/DDBJ databases">
        <title>HMF7856_wgs.fasta genome submission.</title>
        <authorList>
            <person name="Kang H."/>
            <person name="Kim H."/>
            <person name="Joh K."/>
        </authorList>
    </citation>
    <scope>NUCLEOTIDE SEQUENCE [LARGE SCALE GENOMIC DNA]</scope>
    <source>
        <strain evidence="1 2">HMF7856</strain>
    </source>
</reference>
<dbReference type="RefSeq" id="WP_157525384.1">
    <property type="nucleotide sequence ID" value="NZ_CP066775.1"/>
</dbReference>
<dbReference type="AlphaFoldDB" id="A0A6I4HZN4"/>
<dbReference type="SUPFAM" id="SSF51445">
    <property type="entry name" value="(Trans)glycosidases"/>
    <property type="match status" value="1"/>
</dbReference>
<accession>A0A6I4HZN4</accession>
<dbReference type="Proteomes" id="UP000429232">
    <property type="component" value="Chromosome"/>
</dbReference>
<dbReference type="Gene3D" id="3.20.20.80">
    <property type="entry name" value="Glycosidases"/>
    <property type="match status" value="1"/>
</dbReference>
<evidence type="ECO:0000313" key="1">
    <source>
        <dbReference type="EMBL" id="QQL48677.1"/>
    </source>
</evidence>
<sequence>MEQLKAPAIKKSWIYRSLFLLVLVSVFAYCSKKAIVDPVSNEGVGGNTGSLESNGIPLKNMFGVNGYEWNIEQNPNDVNDNTRVYEPKWALIKGFGSFRHYMDWEKLEQTQGKYTFNPTHSGGWFYDVMYQRGKQDSVLMLADLKTVPGWFLNAYYPADQRDNEDTPAPYTSDKSNPSSYLLQAKVAFQFAARYGSNAAIDRSLMSIDASQRWTGDEINEIKVGLNYVKYIECDNERDKWWKGAKAQQTAQEYAANMSAFYDGNKGKMGKGVGVKSADPNMLVVMGGLAHPDVQYVKDMVEWCRANRGYRADGSVDLCFDVINYHYYSNNASLDIKSVATKAMAPELSIGGKVADDFVALGKTLHLPVWVTESSYDTQSSSPQGAFVIGNRSIMQTQADWTLRTSLMYARHGVERVFYFQMYDDAPGGGWTYQTSGLVNDNNTRRIVADYMLQVSKIMGNYAYNSTISADPLVDRYVYGNKVFYALMIPDQMGRTGTYTLDLGNASQAAVYTLKDGAADAVKTVMNTTGGKLTLTVTETPVFVQPL</sequence>
<evidence type="ECO:0000313" key="2">
    <source>
        <dbReference type="Proteomes" id="UP000429232"/>
    </source>
</evidence>
<dbReference type="InterPro" id="IPR017853">
    <property type="entry name" value="GH"/>
</dbReference>
<keyword evidence="2" id="KW-1185">Reference proteome</keyword>
<dbReference type="KEGG" id="mgik:GO620_010850"/>
<name>A0A6I4HZN4_9SPHI</name>
<dbReference type="EMBL" id="CP066775">
    <property type="protein sequence ID" value="QQL48677.1"/>
    <property type="molecule type" value="Genomic_DNA"/>
</dbReference>